<dbReference type="InterPro" id="IPR008767">
    <property type="entry name" value="Phage_SPP1_head-tail_adaptor"/>
</dbReference>
<evidence type="ECO:0000313" key="1">
    <source>
        <dbReference type="EMBL" id="MBC8581625.1"/>
    </source>
</evidence>
<proteinExistence type="predicted"/>
<protein>
    <submittedName>
        <fullName evidence="1">Phage head closure protein</fullName>
    </submittedName>
</protein>
<organism evidence="1 2">
    <name type="scientific">Zhenhengia yiwuensis</name>
    <dbReference type="NCBI Taxonomy" id="2763666"/>
    <lineage>
        <taxon>Bacteria</taxon>
        <taxon>Bacillati</taxon>
        <taxon>Bacillota</taxon>
        <taxon>Clostridia</taxon>
        <taxon>Lachnospirales</taxon>
        <taxon>Lachnospiraceae</taxon>
        <taxon>Zhenhengia</taxon>
    </lineage>
</organism>
<name>A0A926ENE0_9FIRM</name>
<dbReference type="AlphaFoldDB" id="A0A926ENE0"/>
<keyword evidence="2" id="KW-1185">Reference proteome</keyword>
<dbReference type="Gene3D" id="2.40.10.270">
    <property type="entry name" value="Bacteriophage SPP1 head-tail adaptor protein"/>
    <property type="match status" value="1"/>
</dbReference>
<gene>
    <name evidence="1" type="ORF">H8718_19245</name>
</gene>
<sequence length="117" mass="13715">MGDKIHFDAGKLNKRIIFTTHTEITNSIGQIILQEQPIKTVWANIMPIRGFEQTLEERLRPETVYRILTRYHRGITPNMKIKYKDKLLHITEIINVDEGDFVLEITATSKEKRHGEE</sequence>
<comment type="caution">
    <text evidence="1">The sequence shown here is derived from an EMBL/GenBank/DDBJ whole genome shotgun (WGS) entry which is preliminary data.</text>
</comment>
<dbReference type="NCBIfam" id="TIGR01563">
    <property type="entry name" value="gp16_SPP1"/>
    <property type="match status" value="1"/>
</dbReference>
<dbReference type="Pfam" id="PF05521">
    <property type="entry name" value="Phage_HCP"/>
    <property type="match status" value="1"/>
</dbReference>
<evidence type="ECO:0000313" key="2">
    <source>
        <dbReference type="Proteomes" id="UP000655830"/>
    </source>
</evidence>
<dbReference type="InterPro" id="IPR038666">
    <property type="entry name" value="SSP1_head-tail_sf"/>
</dbReference>
<reference evidence="1" key="1">
    <citation type="submission" date="2020-08" db="EMBL/GenBank/DDBJ databases">
        <title>Genome public.</title>
        <authorList>
            <person name="Liu C."/>
            <person name="Sun Q."/>
        </authorList>
    </citation>
    <scope>NUCLEOTIDE SEQUENCE</scope>
    <source>
        <strain evidence="1">NSJ-12</strain>
    </source>
</reference>
<accession>A0A926ENE0</accession>
<dbReference type="EMBL" id="JACRSY010000065">
    <property type="protein sequence ID" value="MBC8581625.1"/>
    <property type="molecule type" value="Genomic_DNA"/>
</dbReference>
<dbReference type="Proteomes" id="UP000655830">
    <property type="component" value="Unassembled WGS sequence"/>
</dbReference>